<dbReference type="Proteomes" id="UP001178507">
    <property type="component" value="Unassembled WGS sequence"/>
</dbReference>
<evidence type="ECO:0008006" key="3">
    <source>
        <dbReference type="Google" id="ProtNLM"/>
    </source>
</evidence>
<feature type="non-terminal residue" evidence="1">
    <location>
        <position position="162"/>
    </location>
</feature>
<dbReference type="Pfam" id="PF13469">
    <property type="entry name" value="Sulfotransfer_3"/>
    <property type="match status" value="1"/>
</dbReference>
<dbReference type="AlphaFoldDB" id="A0AA36ITM4"/>
<dbReference type="Gene3D" id="3.40.50.300">
    <property type="entry name" value="P-loop containing nucleotide triphosphate hydrolases"/>
    <property type="match status" value="1"/>
</dbReference>
<accession>A0AA36ITM4</accession>
<sequence length="162" mass="18518">VAHERPCGKILESEGEWPMVRWYFCLLLWRAASEDDESLSDVALLQQSLGLQRTRDSLCQRESCTPAVFIVTSGRTGSTTLMHMLNLIPGYDIKGENLNLASDIYDMHQERESDWKTYKSSTLYAWHHSNARNDSEIDCSMRMMVMAELNPDPNARVVGFRA</sequence>
<name>A0AA36ITM4_9DINO</name>
<gene>
    <name evidence="1" type="ORF">EVOR1521_LOCUS18199</name>
</gene>
<dbReference type="SUPFAM" id="SSF52540">
    <property type="entry name" value="P-loop containing nucleoside triphosphate hydrolases"/>
    <property type="match status" value="1"/>
</dbReference>
<keyword evidence="2" id="KW-1185">Reference proteome</keyword>
<evidence type="ECO:0000313" key="1">
    <source>
        <dbReference type="EMBL" id="CAJ1393299.1"/>
    </source>
</evidence>
<evidence type="ECO:0000313" key="2">
    <source>
        <dbReference type="Proteomes" id="UP001178507"/>
    </source>
</evidence>
<dbReference type="EMBL" id="CAUJNA010002525">
    <property type="protein sequence ID" value="CAJ1393299.1"/>
    <property type="molecule type" value="Genomic_DNA"/>
</dbReference>
<reference evidence="1" key="1">
    <citation type="submission" date="2023-08" db="EMBL/GenBank/DDBJ databases">
        <authorList>
            <person name="Chen Y."/>
            <person name="Shah S."/>
            <person name="Dougan E. K."/>
            <person name="Thang M."/>
            <person name="Chan C."/>
        </authorList>
    </citation>
    <scope>NUCLEOTIDE SEQUENCE</scope>
</reference>
<comment type="caution">
    <text evidence="1">The sequence shown here is derived from an EMBL/GenBank/DDBJ whole genome shotgun (WGS) entry which is preliminary data.</text>
</comment>
<organism evidence="1 2">
    <name type="scientific">Effrenium voratum</name>
    <dbReference type="NCBI Taxonomy" id="2562239"/>
    <lineage>
        <taxon>Eukaryota</taxon>
        <taxon>Sar</taxon>
        <taxon>Alveolata</taxon>
        <taxon>Dinophyceae</taxon>
        <taxon>Suessiales</taxon>
        <taxon>Symbiodiniaceae</taxon>
        <taxon>Effrenium</taxon>
    </lineage>
</organism>
<feature type="non-terminal residue" evidence="1">
    <location>
        <position position="1"/>
    </location>
</feature>
<proteinExistence type="predicted"/>
<protein>
    <recommendedName>
        <fullName evidence="3">Sulfotransferase</fullName>
    </recommendedName>
</protein>
<dbReference type="InterPro" id="IPR027417">
    <property type="entry name" value="P-loop_NTPase"/>
</dbReference>